<evidence type="ECO:0000256" key="1">
    <source>
        <dbReference type="SAM" id="MobiDB-lite"/>
    </source>
</evidence>
<name>A0A0G4GMN3_9ALVE</name>
<protein>
    <submittedName>
        <fullName evidence="3">Uncharacterized protein</fullName>
    </submittedName>
</protein>
<feature type="region of interest" description="Disordered" evidence="1">
    <location>
        <begin position="78"/>
        <end position="139"/>
    </location>
</feature>
<dbReference type="VEuPathDB" id="CryptoDB:Cvel_22571"/>
<accession>A0A0G4GMN3</accession>
<dbReference type="EMBL" id="CDMZ01001359">
    <property type="protein sequence ID" value="CEM31446.1"/>
    <property type="molecule type" value="Genomic_DNA"/>
</dbReference>
<dbReference type="AlphaFoldDB" id="A0A0G4GMN3"/>
<feature type="compositionally biased region" description="Pro residues" evidence="1">
    <location>
        <begin position="107"/>
        <end position="126"/>
    </location>
</feature>
<feature type="compositionally biased region" description="Acidic residues" evidence="1">
    <location>
        <begin position="78"/>
        <end position="90"/>
    </location>
</feature>
<feature type="signal peptide" evidence="2">
    <location>
        <begin position="1"/>
        <end position="24"/>
    </location>
</feature>
<gene>
    <name evidence="3" type="ORF">Cvel_22571</name>
</gene>
<organism evidence="3">
    <name type="scientific">Chromera velia CCMP2878</name>
    <dbReference type="NCBI Taxonomy" id="1169474"/>
    <lineage>
        <taxon>Eukaryota</taxon>
        <taxon>Sar</taxon>
        <taxon>Alveolata</taxon>
        <taxon>Colpodellida</taxon>
        <taxon>Chromeraceae</taxon>
        <taxon>Chromera</taxon>
    </lineage>
</organism>
<proteinExistence type="predicted"/>
<sequence>MKAVPSIALFLLLVLFLRRRSSHSRPFLQVPPSTVNAEAEEDEWTDLEDADWEVVNIEGQGEGEGDAEWVVVDAVGEGEAEGEVDGEGEADGAAPPTLVVVPRPRPRSVPPNFAPPPSLPPPPPLPQRLNKHNRADDLQNTGNAAATAAAVVASVMPYPPLIFNHN</sequence>
<evidence type="ECO:0000313" key="3">
    <source>
        <dbReference type="EMBL" id="CEM31446.1"/>
    </source>
</evidence>
<reference evidence="3" key="1">
    <citation type="submission" date="2014-11" db="EMBL/GenBank/DDBJ databases">
        <authorList>
            <person name="Otto D Thomas"/>
            <person name="Naeem Raeece"/>
        </authorList>
    </citation>
    <scope>NUCLEOTIDE SEQUENCE</scope>
</reference>
<feature type="compositionally biased region" description="Low complexity" evidence="1">
    <location>
        <begin position="91"/>
        <end position="102"/>
    </location>
</feature>
<feature type="chain" id="PRO_5005190907" evidence="2">
    <location>
        <begin position="25"/>
        <end position="166"/>
    </location>
</feature>
<evidence type="ECO:0000256" key="2">
    <source>
        <dbReference type="SAM" id="SignalP"/>
    </source>
</evidence>
<keyword evidence="2" id="KW-0732">Signal</keyword>